<feature type="compositionally biased region" description="Low complexity" evidence="1">
    <location>
        <begin position="1"/>
        <end position="17"/>
    </location>
</feature>
<dbReference type="Proteomes" id="UP000041254">
    <property type="component" value="Unassembled WGS sequence"/>
</dbReference>
<feature type="region of interest" description="Disordered" evidence="1">
    <location>
        <begin position="149"/>
        <end position="169"/>
    </location>
</feature>
<reference evidence="3 4" key="1">
    <citation type="submission" date="2014-11" db="EMBL/GenBank/DDBJ databases">
        <authorList>
            <person name="Zhu J."/>
            <person name="Qi W."/>
            <person name="Song R."/>
        </authorList>
    </citation>
    <scope>NUCLEOTIDE SEQUENCE [LARGE SCALE GENOMIC DNA]</scope>
</reference>
<dbReference type="PhylomeDB" id="A0A0G4EUX0"/>
<protein>
    <submittedName>
        <fullName evidence="3">Uncharacterized protein</fullName>
    </submittedName>
</protein>
<keyword evidence="2" id="KW-0812">Transmembrane</keyword>
<name>A0A0G4EUX0_VITBC</name>
<proteinExistence type="predicted"/>
<dbReference type="OrthoDB" id="1045822at2759"/>
<dbReference type="NCBIfam" id="TIGR01571">
    <property type="entry name" value="A_thal_Cys_rich"/>
    <property type="match status" value="1"/>
</dbReference>
<dbReference type="EMBL" id="CDMY01000316">
    <property type="protein sequence ID" value="CEM02049.1"/>
    <property type="molecule type" value="Genomic_DNA"/>
</dbReference>
<keyword evidence="4" id="KW-1185">Reference proteome</keyword>
<organism evidence="3 4">
    <name type="scientific">Vitrella brassicaformis (strain CCMP3155)</name>
    <dbReference type="NCBI Taxonomy" id="1169540"/>
    <lineage>
        <taxon>Eukaryota</taxon>
        <taxon>Sar</taxon>
        <taxon>Alveolata</taxon>
        <taxon>Colpodellida</taxon>
        <taxon>Vitrellaceae</taxon>
        <taxon>Vitrella</taxon>
    </lineage>
</organism>
<evidence type="ECO:0000256" key="1">
    <source>
        <dbReference type="SAM" id="MobiDB-lite"/>
    </source>
</evidence>
<dbReference type="Pfam" id="PF04749">
    <property type="entry name" value="PLAC8"/>
    <property type="match status" value="1"/>
</dbReference>
<keyword evidence="2" id="KW-0472">Membrane</keyword>
<feature type="region of interest" description="Disordered" evidence="1">
    <location>
        <begin position="319"/>
        <end position="349"/>
    </location>
</feature>
<dbReference type="InterPro" id="IPR006461">
    <property type="entry name" value="PLAC_motif_containing"/>
</dbReference>
<dbReference type="PANTHER" id="PTHR15907">
    <property type="entry name" value="DUF614 FAMILY PROTEIN-RELATED"/>
    <property type="match status" value="1"/>
</dbReference>
<keyword evidence="2" id="KW-1133">Transmembrane helix</keyword>
<feature type="transmembrane region" description="Helical" evidence="2">
    <location>
        <begin position="94"/>
        <end position="120"/>
    </location>
</feature>
<gene>
    <name evidence="3" type="ORF">Vbra_13436</name>
</gene>
<evidence type="ECO:0000256" key="2">
    <source>
        <dbReference type="SAM" id="Phobius"/>
    </source>
</evidence>
<sequence>MMAPDAEAPPEGAAAAAAGGGSREPLQASYDTTYGTVAQPPLMPVVINIREWSGQWSDGLFSCLRHPMSCLLGTFCCFWFLKAVTLEKTRHLKLILGVAFFGLLFFLPFCFDVIMVGLILDLGPFVRVVQTSQPNPYVPPVVKSTVPATTNGTLPATPPPSPHPRQSLKVPIIESNPDTQGQEPGPLKPETPSKMGAISPSFIGVAWGTSGGPDVSREETYVEVNWRWGVGWLWVVLVICMNALGVISLLAYWWYRKEIRALFHIASTDSCDDICVVAMCLPCSVCQEYRHVLRACGDLKDMSPINPDLLPARPVVVPPDYSPARQGRPSASRRQQQEGGGGDARAAMH</sequence>
<evidence type="ECO:0000313" key="4">
    <source>
        <dbReference type="Proteomes" id="UP000041254"/>
    </source>
</evidence>
<dbReference type="AlphaFoldDB" id="A0A0G4EUX0"/>
<dbReference type="InParanoid" id="A0A0G4EUX0"/>
<evidence type="ECO:0000313" key="3">
    <source>
        <dbReference type="EMBL" id="CEM02049.1"/>
    </source>
</evidence>
<feature type="transmembrane region" description="Helical" evidence="2">
    <location>
        <begin position="232"/>
        <end position="255"/>
    </location>
</feature>
<dbReference type="VEuPathDB" id="CryptoDB:Vbra_13436"/>
<feature type="transmembrane region" description="Helical" evidence="2">
    <location>
        <begin position="64"/>
        <end position="82"/>
    </location>
</feature>
<feature type="region of interest" description="Disordered" evidence="1">
    <location>
        <begin position="1"/>
        <end position="23"/>
    </location>
</feature>
<accession>A0A0G4EUX0</accession>